<dbReference type="EMBL" id="ASPP01021796">
    <property type="protein sequence ID" value="ETO12036.1"/>
    <property type="molecule type" value="Genomic_DNA"/>
</dbReference>
<organism evidence="2 3">
    <name type="scientific">Reticulomyxa filosa</name>
    <dbReference type="NCBI Taxonomy" id="46433"/>
    <lineage>
        <taxon>Eukaryota</taxon>
        <taxon>Sar</taxon>
        <taxon>Rhizaria</taxon>
        <taxon>Retaria</taxon>
        <taxon>Foraminifera</taxon>
        <taxon>Monothalamids</taxon>
        <taxon>Reticulomyxidae</taxon>
        <taxon>Reticulomyxa</taxon>
    </lineage>
</organism>
<gene>
    <name evidence="2" type="ORF">RFI_25341</name>
</gene>
<keyword evidence="3" id="KW-1185">Reference proteome</keyword>
<sequence>MKIWTSNKKLFDLFFLLTRKIFFDHFQFAILLVRCCFVSLKKKFKKYCQIWIFDCIKISLCQMNIDSLFTKPKKSSSKLIELLSMIKMASGLVEDIFAIYYQSKGDHEIFWIMYGFGVAVGIVEAFSMLNCFVEVIAIAALESAQAVLFMWTSDWDVHSIIFFGAIGGGKIILQWVESWYEESHEEEKGNTALEKVSTCAQVCIKCYLPIFLGLTTLPYLYFNKDSYFRTDWFDVCITVTLWLAGVMFEYHGKLMRKLLQSGELEYSIAYVIVWFLNTIWTIGFAVLTYVLCILIVKDRSWANLYEKIFTIAIVAGYSTSVCLCCCQLLYLAFRVTRDNEF</sequence>
<name>X6MED8_RETFI</name>
<evidence type="ECO:0000313" key="3">
    <source>
        <dbReference type="Proteomes" id="UP000023152"/>
    </source>
</evidence>
<evidence type="ECO:0000313" key="2">
    <source>
        <dbReference type="EMBL" id="ETO12036.1"/>
    </source>
</evidence>
<protein>
    <recommendedName>
        <fullName evidence="4">Transmembrane protein</fullName>
    </recommendedName>
</protein>
<evidence type="ECO:0008006" key="4">
    <source>
        <dbReference type="Google" id="ProtNLM"/>
    </source>
</evidence>
<comment type="caution">
    <text evidence="2">The sequence shown here is derived from an EMBL/GenBank/DDBJ whole genome shotgun (WGS) entry which is preliminary data.</text>
</comment>
<feature type="transmembrane region" description="Helical" evidence="1">
    <location>
        <begin position="232"/>
        <end position="250"/>
    </location>
</feature>
<feature type="transmembrane region" description="Helical" evidence="1">
    <location>
        <begin position="308"/>
        <end position="333"/>
    </location>
</feature>
<feature type="transmembrane region" description="Helical" evidence="1">
    <location>
        <begin position="196"/>
        <end position="220"/>
    </location>
</feature>
<keyword evidence="1" id="KW-0812">Transmembrane</keyword>
<keyword evidence="1" id="KW-1133">Transmembrane helix</keyword>
<reference evidence="2 3" key="1">
    <citation type="journal article" date="2013" name="Curr. Biol.">
        <title>The Genome of the Foraminiferan Reticulomyxa filosa.</title>
        <authorList>
            <person name="Glockner G."/>
            <person name="Hulsmann N."/>
            <person name="Schleicher M."/>
            <person name="Noegel A.A."/>
            <person name="Eichinger L."/>
            <person name="Gallinger C."/>
            <person name="Pawlowski J."/>
            <person name="Sierra R."/>
            <person name="Euteneuer U."/>
            <person name="Pillet L."/>
            <person name="Moustafa A."/>
            <person name="Platzer M."/>
            <person name="Groth M."/>
            <person name="Szafranski K."/>
            <person name="Schliwa M."/>
        </authorList>
    </citation>
    <scope>NUCLEOTIDE SEQUENCE [LARGE SCALE GENOMIC DNA]</scope>
</reference>
<dbReference type="AlphaFoldDB" id="X6MED8"/>
<keyword evidence="1" id="KW-0472">Membrane</keyword>
<dbReference type="Proteomes" id="UP000023152">
    <property type="component" value="Unassembled WGS sequence"/>
</dbReference>
<feature type="transmembrane region" description="Helical" evidence="1">
    <location>
        <begin position="20"/>
        <end position="40"/>
    </location>
</feature>
<feature type="transmembrane region" description="Helical" evidence="1">
    <location>
        <begin position="109"/>
        <end position="126"/>
    </location>
</feature>
<evidence type="ECO:0000256" key="1">
    <source>
        <dbReference type="SAM" id="Phobius"/>
    </source>
</evidence>
<feature type="transmembrane region" description="Helical" evidence="1">
    <location>
        <begin position="271"/>
        <end position="296"/>
    </location>
</feature>
<accession>X6MED8</accession>
<feature type="transmembrane region" description="Helical" evidence="1">
    <location>
        <begin position="79"/>
        <end position="103"/>
    </location>
</feature>
<proteinExistence type="predicted"/>